<feature type="compositionally biased region" description="Basic and acidic residues" evidence="1">
    <location>
        <begin position="449"/>
        <end position="460"/>
    </location>
</feature>
<feature type="compositionally biased region" description="Basic and acidic residues" evidence="1">
    <location>
        <begin position="57"/>
        <end position="66"/>
    </location>
</feature>
<evidence type="ECO:0000313" key="4">
    <source>
        <dbReference type="Proteomes" id="UP001057375"/>
    </source>
</evidence>
<dbReference type="Gene3D" id="1.10.472.80">
    <property type="entry name" value="Ypt/Rab-GAP domain of gyp1p, domain 3"/>
    <property type="match status" value="1"/>
</dbReference>
<dbReference type="Pfam" id="PF00566">
    <property type="entry name" value="RabGAP-TBC"/>
    <property type="match status" value="1"/>
</dbReference>
<dbReference type="EMBL" id="BQXS01010947">
    <property type="protein sequence ID" value="GKT35229.1"/>
    <property type="molecule type" value="Genomic_DNA"/>
</dbReference>
<dbReference type="InterPro" id="IPR035969">
    <property type="entry name" value="Rab-GAP_TBC_sf"/>
</dbReference>
<keyword evidence="4" id="KW-1185">Reference proteome</keyword>
<evidence type="ECO:0000259" key="2">
    <source>
        <dbReference type="PROSITE" id="PS50086"/>
    </source>
</evidence>
<name>A0ABQ5KUX0_9EUKA</name>
<feature type="region of interest" description="Disordered" evidence="1">
    <location>
        <begin position="51"/>
        <end position="89"/>
    </location>
</feature>
<dbReference type="SMART" id="SM00164">
    <property type="entry name" value="TBC"/>
    <property type="match status" value="1"/>
</dbReference>
<dbReference type="PROSITE" id="PS50086">
    <property type="entry name" value="TBC_RABGAP"/>
    <property type="match status" value="1"/>
</dbReference>
<proteinExistence type="predicted"/>
<dbReference type="SUPFAM" id="SSF47923">
    <property type="entry name" value="Ypt/Rab-GAP domain of gyp1p"/>
    <property type="match status" value="2"/>
</dbReference>
<feature type="compositionally biased region" description="Low complexity" evidence="1">
    <location>
        <begin position="395"/>
        <end position="405"/>
    </location>
</feature>
<comment type="caution">
    <text evidence="3">The sequence shown here is derived from an EMBL/GenBank/DDBJ whole genome shotgun (WGS) entry which is preliminary data.</text>
</comment>
<feature type="compositionally biased region" description="Polar residues" evidence="1">
    <location>
        <begin position="380"/>
        <end position="394"/>
    </location>
</feature>
<feature type="compositionally biased region" description="Low complexity" evidence="1">
    <location>
        <begin position="74"/>
        <end position="89"/>
    </location>
</feature>
<protein>
    <recommendedName>
        <fullName evidence="2">Rab-GAP TBC domain-containing protein</fullName>
    </recommendedName>
</protein>
<gene>
    <name evidence="3" type="ORF">ADUPG1_008429</name>
</gene>
<feature type="domain" description="Rab-GAP TBC" evidence="2">
    <location>
        <begin position="119"/>
        <end position="370"/>
    </location>
</feature>
<feature type="compositionally biased region" description="Basic and acidic residues" evidence="1">
    <location>
        <begin position="409"/>
        <end position="419"/>
    </location>
</feature>
<dbReference type="Proteomes" id="UP001057375">
    <property type="component" value="Unassembled WGS sequence"/>
</dbReference>
<dbReference type="PANTHER" id="PTHR22957:SF212">
    <property type="entry name" value="RELATED TO THE N TERMINUS OF TRE ONCOGENE, ISOFORM A"/>
    <property type="match status" value="1"/>
</dbReference>
<dbReference type="InterPro" id="IPR000195">
    <property type="entry name" value="Rab-GAP-TBC_dom"/>
</dbReference>
<accession>A0ABQ5KUX0</accession>
<evidence type="ECO:0000313" key="3">
    <source>
        <dbReference type="EMBL" id="GKT35229.1"/>
    </source>
</evidence>
<dbReference type="PANTHER" id="PTHR22957">
    <property type="entry name" value="TBC1 DOMAIN FAMILY MEMBER GTPASE-ACTIVATING PROTEIN"/>
    <property type="match status" value="1"/>
</dbReference>
<evidence type="ECO:0000256" key="1">
    <source>
        <dbReference type="SAM" id="MobiDB-lite"/>
    </source>
</evidence>
<reference evidence="3" key="1">
    <citation type="submission" date="2022-03" db="EMBL/GenBank/DDBJ databases">
        <title>Draft genome sequence of Aduncisulcus paluster, a free-living microaerophilic Fornicata.</title>
        <authorList>
            <person name="Yuyama I."/>
            <person name="Kume K."/>
            <person name="Tamura T."/>
            <person name="Inagaki Y."/>
            <person name="Hashimoto T."/>
        </authorList>
    </citation>
    <scope>NUCLEOTIDE SEQUENCE</scope>
    <source>
        <strain evidence="3">NY0171</strain>
    </source>
</reference>
<sequence length="570" mass="62549">MSQSDDSKKGLKTWLKHLFNKKEDSLPTSYQAEAQKIYGVGQLIDESWARGPSVVQTKDKKKDGKKSGPIAVTPPHSSSGSASPSLQASVRSSSSSRISRLLSSDFIQLSDLAQRAWSGCTISLRPFVYRLLLKVSSPYRSRRRAAIRQKRSKYINTVNKLLPTYPCGTAAFPSDTKAIPGNLSPSDVKNLGQILRDLPRHRLDVMAASTPHIQAMMGRMLFVLSRERSSCGYVQGMNDIALLILSVFLGEQCGVCDDDNEFICLPGCEEMVASLSRKARENAESDAFLCFYSLVGELSGLFKHRQPGIHAALTNIENCLKLIDPELSCVLTESGVMPVTYAVSWIVCLLSRQLSVPLAIRLLDTYITESVLGAGKKKPSNPTISAVTGSTLIPSSSTSSSTSTSKYSAVEKESLDKETSIPPPLPSSSTGTKKKKRRRKDSDSAECESYDHEQPIKPHDQVSYGCGSSVATPLSASSSSPNPTCVVTPKPVRYECSNIEYLHIYVCCTLLKNMRDSLIYAAKEEHSLLLSVLHNPIECPDWPKTIKQLEEVLASAFILYEQFESAMSRK</sequence>
<dbReference type="Gene3D" id="1.10.8.270">
    <property type="entry name" value="putative rabgap domain of human tbc1 domain family member 14 like domains"/>
    <property type="match status" value="1"/>
</dbReference>
<organism evidence="3 4">
    <name type="scientific">Aduncisulcus paluster</name>
    <dbReference type="NCBI Taxonomy" id="2918883"/>
    <lineage>
        <taxon>Eukaryota</taxon>
        <taxon>Metamonada</taxon>
        <taxon>Carpediemonas-like organisms</taxon>
        <taxon>Aduncisulcus</taxon>
    </lineage>
</organism>
<feature type="region of interest" description="Disordered" evidence="1">
    <location>
        <begin position="374"/>
        <end position="464"/>
    </location>
</feature>